<dbReference type="RefSeq" id="WP_311594321.1">
    <property type="nucleotide sequence ID" value="NZ_JAVRHV010000008.1"/>
</dbReference>
<dbReference type="Proteomes" id="UP001252186">
    <property type="component" value="Unassembled WGS sequence"/>
</dbReference>
<reference evidence="2 3" key="1">
    <citation type="submission" date="2023-09" db="EMBL/GenBank/DDBJ databases">
        <authorList>
            <person name="Rey-Velasco X."/>
        </authorList>
    </citation>
    <scope>NUCLEOTIDE SEQUENCE [LARGE SCALE GENOMIC DNA]</scope>
    <source>
        <strain evidence="2 3">P050</strain>
    </source>
</reference>
<dbReference type="SUPFAM" id="SSF160387">
    <property type="entry name" value="NosL/MerB-like"/>
    <property type="match status" value="1"/>
</dbReference>
<gene>
    <name evidence="2" type="ORF">RM519_13345</name>
</gene>
<evidence type="ECO:0000256" key="1">
    <source>
        <dbReference type="SAM" id="SignalP"/>
    </source>
</evidence>
<proteinExistence type="predicted"/>
<sequence>MKRINLILLAVSILILGACSKAPEKINFGSDMCHFCKMTIVDTQHAAQYVTKKGKQFKYDAIECVLNELSETGIDKVGTILVSDYSNPGVMTDATLATYLISKNIQSPMGANLSAFSKDEFAQGFVKVESDQVFTWKTINEKFEVN</sequence>
<protein>
    <submittedName>
        <fullName evidence="2">Nitrous oxide reductase accessory protein NosL</fullName>
    </submittedName>
</protein>
<keyword evidence="3" id="KW-1185">Reference proteome</keyword>
<dbReference type="PANTHER" id="PTHR41247:SF1">
    <property type="entry name" value="HTH-TYPE TRANSCRIPTIONAL REPRESSOR YCNK"/>
    <property type="match status" value="1"/>
</dbReference>
<dbReference type="PROSITE" id="PS51257">
    <property type="entry name" value="PROKAR_LIPOPROTEIN"/>
    <property type="match status" value="1"/>
</dbReference>
<organism evidence="2 3">
    <name type="scientific">Urechidicola vernalis</name>
    <dbReference type="NCBI Taxonomy" id="3075600"/>
    <lineage>
        <taxon>Bacteria</taxon>
        <taxon>Pseudomonadati</taxon>
        <taxon>Bacteroidota</taxon>
        <taxon>Flavobacteriia</taxon>
        <taxon>Flavobacteriales</taxon>
        <taxon>Flavobacteriaceae</taxon>
        <taxon>Urechidicola</taxon>
    </lineage>
</organism>
<keyword evidence="1" id="KW-0732">Signal</keyword>
<name>A0ABU2Y7R6_9FLAO</name>
<comment type="caution">
    <text evidence="2">The sequence shown here is derived from an EMBL/GenBank/DDBJ whole genome shotgun (WGS) entry which is preliminary data.</text>
</comment>
<evidence type="ECO:0000313" key="3">
    <source>
        <dbReference type="Proteomes" id="UP001252186"/>
    </source>
</evidence>
<evidence type="ECO:0000313" key="2">
    <source>
        <dbReference type="EMBL" id="MDT0554240.1"/>
    </source>
</evidence>
<dbReference type="Pfam" id="PF05573">
    <property type="entry name" value="NosL"/>
    <property type="match status" value="1"/>
</dbReference>
<feature type="signal peptide" evidence="1">
    <location>
        <begin position="1"/>
        <end position="21"/>
    </location>
</feature>
<dbReference type="InterPro" id="IPR008719">
    <property type="entry name" value="N2O_reductase_NosL"/>
</dbReference>
<accession>A0ABU2Y7R6</accession>
<dbReference type="EMBL" id="JAVRHV010000008">
    <property type="protein sequence ID" value="MDT0554240.1"/>
    <property type="molecule type" value="Genomic_DNA"/>
</dbReference>
<dbReference type="PANTHER" id="PTHR41247">
    <property type="entry name" value="HTH-TYPE TRANSCRIPTIONAL REPRESSOR YCNK"/>
    <property type="match status" value="1"/>
</dbReference>
<feature type="chain" id="PRO_5045646518" evidence="1">
    <location>
        <begin position="22"/>
        <end position="146"/>
    </location>
</feature>